<reference evidence="2" key="1">
    <citation type="submission" date="2022-04" db="EMBL/GenBank/DDBJ databases">
        <title>A functionally conserved STORR gene fusion in Papaver species that diverged 16.8 million years ago.</title>
        <authorList>
            <person name="Catania T."/>
        </authorList>
    </citation>
    <scope>NUCLEOTIDE SEQUENCE</scope>
    <source>
        <strain evidence="2">S-188037</strain>
    </source>
</reference>
<accession>A0AAD4RXX5</accession>
<dbReference type="AlphaFoldDB" id="A0AAD4RXX5"/>
<dbReference type="SUPFAM" id="SSF51621">
    <property type="entry name" value="Phosphoenolpyruvate/pyruvate domain"/>
    <property type="match status" value="1"/>
</dbReference>
<protein>
    <recommendedName>
        <fullName evidence="1">PEP-utilising enzyme C-terminal domain-containing protein</fullName>
    </recommendedName>
</protein>
<dbReference type="PANTHER" id="PTHR22931:SF9">
    <property type="entry name" value="PYRUVATE, PHOSPHATE DIKINASE 1, CHLOROPLASTIC"/>
    <property type="match status" value="1"/>
</dbReference>
<evidence type="ECO:0000259" key="1">
    <source>
        <dbReference type="Pfam" id="PF02896"/>
    </source>
</evidence>
<organism evidence="2 3">
    <name type="scientific">Papaver atlanticum</name>
    <dbReference type="NCBI Taxonomy" id="357466"/>
    <lineage>
        <taxon>Eukaryota</taxon>
        <taxon>Viridiplantae</taxon>
        <taxon>Streptophyta</taxon>
        <taxon>Embryophyta</taxon>
        <taxon>Tracheophyta</taxon>
        <taxon>Spermatophyta</taxon>
        <taxon>Magnoliopsida</taxon>
        <taxon>Ranunculales</taxon>
        <taxon>Papaveraceae</taxon>
        <taxon>Papaveroideae</taxon>
        <taxon>Papaver</taxon>
    </lineage>
</organism>
<gene>
    <name evidence="2" type="ORF">MKW98_010128</name>
</gene>
<dbReference type="Gene3D" id="3.20.20.60">
    <property type="entry name" value="Phosphoenolpyruvate-binding domains"/>
    <property type="match status" value="1"/>
</dbReference>
<dbReference type="Proteomes" id="UP001202328">
    <property type="component" value="Unassembled WGS sequence"/>
</dbReference>
<evidence type="ECO:0000313" key="2">
    <source>
        <dbReference type="EMBL" id="KAI3839823.1"/>
    </source>
</evidence>
<dbReference type="GO" id="GO:0050242">
    <property type="term" value="F:pyruvate, phosphate dikinase activity"/>
    <property type="evidence" value="ECO:0007669"/>
    <property type="project" value="InterPro"/>
</dbReference>
<dbReference type="InterPro" id="IPR000121">
    <property type="entry name" value="PEP_util_C"/>
</dbReference>
<keyword evidence="3" id="KW-1185">Reference proteome</keyword>
<dbReference type="Pfam" id="PF02896">
    <property type="entry name" value="PEP-utilizers_C"/>
    <property type="match status" value="1"/>
</dbReference>
<evidence type="ECO:0000313" key="3">
    <source>
        <dbReference type="Proteomes" id="UP001202328"/>
    </source>
</evidence>
<dbReference type="InterPro" id="IPR040442">
    <property type="entry name" value="Pyrv_kinase-like_dom_sf"/>
</dbReference>
<dbReference type="EMBL" id="JAJJMB010017331">
    <property type="protein sequence ID" value="KAI3839823.1"/>
    <property type="molecule type" value="Genomic_DNA"/>
</dbReference>
<dbReference type="InterPro" id="IPR010121">
    <property type="entry name" value="Pyruvate_phosphate_dikinase"/>
</dbReference>
<sequence length="141" mass="15789">MQLGDLKFIHDLEMQSTIGIFVIAAMIESSRKWLSSRRKLKKTIGVELIVETNAANVQKFEGLPVTIRFLDPPLHEFLPAGDIEQVVGQLAIDTGVTQDEAISRVEELSEVNPLLGFRGCRLGISYRNQLKCKHAPSFKQL</sequence>
<proteinExistence type="predicted"/>
<dbReference type="InterPro" id="IPR015813">
    <property type="entry name" value="Pyrv/PenolPyrv_kinase-like_dom"/>
</dbReference>
<comment type="caution">
    <text evidence="2">The sequence shown here is derived from an EMBL/GenBank/DDBJ whole genome shotgun (WGS) entry which is preliminary data.</text>
</comment>
<feature type="domain" description="PEP-utilising enzyme C-terminal" evidence="1">
    <location>
        <begin position="49"/>
        <end position="130"/>
    </location>
</feature>
<name>A0AAD4RXX5_9MAGN</name>
<dbReference type="PANTHER" id="PTHR22931">
    <property type="entry name" value="PHOSPHOENOLPYRUVATE DIKINASE-RELATED"/>
    <property type="match status" value="1"/>
</dbReference>